<dbReference type="OrthoDB" id="190089at2759"/>
<dbReference type="AlphaFoldDB" id="A0A195F8E8"/>
<dbReference type="Proteomes" id="UP000078541">
    <property type="component" value="Unassembled WGS sequence"/>
</dbReference>
<evidence type="ECO:0000313" key="2">
    <source>
        <dbReference type="EMBL" id="KYN36656.1"/>
    </source>
</evidence>
<reference evidence="2 3" key="1">
    <citation type="submission" date="2016-03" db="EMBL/GenBank/DDBJ databases">
        <title>Trachymyrmex septentrionalis WGS genome.</title>
        <authorList>
            <person name="Nygaard S."/>
            <person name="Hu H."/>
            <person name="Boomsma J."/>
            <person name="Zhang G."/>
        </authorList>
    </citation>
    <scope>NUCLEOTIDE SEQUENCE [LARGE SCALE GENOMIC DNA]</scope>
    <source>
        <strain evidence="2">Tsep2-gDNA-1</strain>
        <tissue evidence="2">Whole body</tissue>
    </source>
</reference>
<dbReference type="EMBL" id="KQ981727">
    <property type="protein sequence ID" value="KYN36656.1"/>
    <property type="molecule type" value="Genomic_DNA"/>
</dbReference>
<evidence type="ECO:0000259" key="1">
    <source>
        <dbReference type="SMART" id="SM00587"/>
    </source>
</evidence>
<gene>
    <name evidence="2" type="ORF">ALC56_08447</name>
</gene>
<dbReference type="KEGG" id="tsep:108750450"/>
<protein>
    <recommendedName>
        <fullName evidence="1">CHK kinase-like domain-containing protein</fullName>
    </recommendedName>
</protein>
<accession>A0A195F8E8</accession>
<dbReference type="SUPFAM" id="SSF56112">
    <property type="entry name" value="Protein kinase-like (PK-like)"/>
    <property type="match status" value="1"/>
</dbReference>
<dbReference type="PANTHER" id="PTHR11012:SF8">
    <property type="entry name" value="JUVENILE HORMONE-INDUCIBLE PROTEIN 26"/>
    <property type="match status" value="1"/>
</dbReference>
<dbReference type="Pfam" id="PF02958">
    <property type="entry name" value="EcKL"/>
    <property type="match status" value="1"/>
</dbReference>
<sequence length="404" mass="46805">MADEKIVSDERLHDYLRAYAKSIKLLAPKFHITEGTNIGDNYVSLVCRVTIEGVAEDGEDKKTGLILKTTRTLDTSEALSSSNVTNMFQREMFFYKEVLPIFKETLKDRGGIIDRFPILYNASDESGKEILMLENLSPQGFVMAKSKILDYPHLSLALRCLGEFHAYSFITRVANPTSFEKLKMEEHMFNKRFAGNTNNTEKYLKMVIELVFKALANEDKHYSERYQRFVENILQNICDAVDGKAAEPYAVVNHGDAWTNNMLFKYDEENNPYDLRFVDLQLCRYASPVLDLVYILFCCCTQETRSKYFDQVIHEYYETLSRSIERAGYDPDVLFPYEVLSEHLTKFGKYAAGMATFTMHIFTGNVEIKDTYDSDILQERIENDSFYRSMLIGTFKDLVDRNYI</sequence>
<dbReference type="InterPro" id="IPR011009">
    <property type="entry name" value="Kinase-like_dom_sf"/>
</dbReference>
<name>A0A195F8E8_9HYME</name>
<organism evidence="2 3">
    <name type="scientific">Trachymyrmex septentrionalis</name>
    <dbReference type="NCBI Taxonomy" id="34720"/>
    <lineage>
        <taxon>Eukaryota</taxon>
        <taxon>Metazoa</taxon>
        <taxon>Ecdysozoa</taxon>
        <taxon>Arthropoda</taxon>
        <taxon>Hexapoda</taxon>
        <taxon>Insecta</taxon>
        <taxon>Pterygota</taxon>
        <taxon>Neoptera</taxon>
        <taxon>Endopterygota</taxon>
        <taxon>Hymenoptera</taxon>
        <taxon>Apocrita</taxon>
        <taxon>Aculeata</taxon>
        <taxon>Formicoidea</taxon>
        <taxon>Formicidae</taxon>
        <taxon>Myrmicinae</taxon>
        <taxon>Trachymyrmex</taxon>
    </lineage>
</organism>
<dbReference type="Gene3D" id="3.90.1200.10">
    <property type="match status" value="1"/>
</dbReference>
<proteinExistence type="predicted"/>
<feature type="domain" description="CHK kinase-like" evidence="1">
    <location>
        <begin position="131"/>
        <end position="326"/>
    </location>
</feature>
<dbReference type="SMART" id="SM00587">
    <property type="entry name" value="CHK"/>
    <property type="match status" value="1"/>
</dbReference>
<dbReference type="STRING" id="34720.A0A195F8E8"/>
<dbReference type="InterPro" id="IPR004119">
    <property type="entry name" value="EcKL"/>
</dbReference>
<dbReference type="InterPro" id="IPR015897">
    <property type="entry name" value="CHK_kinase-like"/>
</dbReference>
<keyword evidence="3" id="KW-1185">Reference proteome</keyword>
<dbReference type="PANTHER" id="PTHR11012">
    <property type="entry name" value="PROTEIN KINASE-LIKE DOMAIN-CONTAINING"/>
    <property type="match status" value="1"/>
</dbReference>
<evidence type="ECO:0000313" key="3">
    <source>
        <dbReference type="Proteomes" id="UP000078541"/>
    </source>
</evidence>